<name>A0AAE1I066_9NEOP</name>
<evidence type="ECO:0000256" key="3">
    <source>
        <dbReference type="ARBA" id="ARBA00038048"/>
    </source>
</evidence>
<dbReference type="PANTHER" id="PTHR12286">
    <property type="entry name" value="SACCHAROPINE DEHYDROGENASE-LIKE OXIDOREDUCTASE"/>
    <property type="match status" value="1"/>
</dbReference>
<proteinExistence type="inferred from homology"/>
<feature type="binding site" evidence="4">
    <location>
        <position position="349"/>
    </location>
    <ligand>
        <name>a divalent metal cation</name>
        <dbReference type="ChEBI" id="CHEBI:60240"/>
        <label>1</label>
    </ligand>
</feature>
<dbReference type="FunFam" id="3.40.1390.30:FF:000001">
    <property type="entry name" value="GTP cyclohydrolase 1 type 2"/>
    <property type="match status" value="1"/>
</dbReference>
<dbReference type="SUPFAM" id="SSF51735">
    <property type="entry name" value="NAD(P)-binding Rossmann-fold domains"/>
    <property type="match status" value="1"/>
</dbReference>
<evidence type="ECO:0000256" key="4">
    <source>
        <dbReference type="PIRSR" id="PIRSR602678-1"/>
    </source>
</evidence>
<dbReference type="PANTHER" id="PTHR12286:SF5">
    <property type="entry name" value="SACCHAROPINE DEHYDROGENASE-LIKE OXIDOREDUCTASE"/>
    <property type="match status" value="1"/>
</dbReference>
<gene>
    <name evidence="6" type="ORF">KUF71_023954</name>
</gene>
<keyword evidence="5" id="KW-1133">Transmembrane helix</keyword>
<protein>
    <recommendedName>
        <fullName evidence="2">NIF3-like protein 1</fullName>
    </recommendedName>
</protein>
<comment type="similarity">
    <text evidence="1">Belongs to the GTP cyclohydrolase I type 2/NIF3 family.</text>
</comment>
<dbReference type="Gene3D" id="3.40.50.720">
    <property type="entry name" value="NAD(P)-binding Rossmann-like Domain"/>
    <property type="match status" value="1"/>
</dbReference>
<dbReference type="InterPro" id="IPR036069">
    <property type="entry name" value="DUF34/NIF3_sf"/>
</dbReference>
<comment type="caution">
    <text evidence="6">The sequence shown here is derived from an EMBL/GenBank/DDBJ whole genome shotgun (WGS) entry which is preliminary data.</text>
</comment>
<dbReference type="InterPro" id="IPR051276">
    <property type="entry name" value="Saccharopine_DH-like_oxidrdct"/>
</dbReference>
<evidence type="ECO:0000256" key="2">
    <source>
        <dbReference type="ARBA" id="ARBA00019069"/>
    </source>
</evidence>
<dbReference type="NCBIfam" id="TIGR00486">
    <property type="entry name" value="YbgI_SA1388"/>
    <property type="match status" value="1"/>
</dbReference>
<dbReference type="Gene3D" id="3.40.1390.30">
    <property type="entry name" value="NIF3 (NGG1p interacting factor 3)-like"/>
    <property type="match status" value="2"/>
</dbReference>
<dbReference type="InterPro" id="IPR002678">
    <property type="entry name" value="DUF34/NIF3"/>
</dbReference>
<dbReference type="GO" id="GO:0005811">
    <property type="term" value="C:lipid droplet"/>
    <property type="evidence" value="ECO:0007669"/>
    <property type="project" value="TreeGrafter"/>
</dbReference>
<dbReference type="GO" id="GO:0005886">
    <property type="term" value="C:plasma membrane"/>
    <property type="evidence" value="ECO:0007669"/>
    <property type="project" value="TreeGrafter"/>
</dbReference>
<sequence length="795" mass="87875">MKLLTLVGRDFLRLKFVTARHLRTSAMKRYQMRSTLGNKDQNDAIDRFSLSNIIRGIEKFAPLNLAESWDNVGLLVEPPSLKQVKRILLTNDLSESVLKEALDENVQLIISYHPLIFRAIKSLRTKDWKENIVGILLENRIALYSPHTAWDCVEGGVNDWLAEAFGKNSSVHPLKKHSDGTMYKIVNALFDSLELANEAVSKMNLIASCSVHSFQETNGKVWLKIYVEDEYRCLPHLCAATKVDINQHKSISSRINAGIGRKVLLQEPITLQTAVSLVKRHLDLSDVAVATVPGEKFENSLVKTIAICAGSGSSVLNGVDADLYLTGEMSHHEVLDTVHKGTHVILTRHSNSERGFLHVAAKDRLKSLLPEMAAKLDFIIFGASGFTGQYTVQELIRISEQKPCTWGVAGRNKEKLNTMLKTVGSRVGKDLSSVEVIVADVNDAQSLEAMASRAKVVINCCGPYRHWGEQVVRACIASGASHVDVSGEPQYMEQMQLEYHDAAQQKGVYIVSACGFDSIPDDLGLVFLQNQFKGDLNAVESYIDGELEGPSTPGARLHYGTYESAIYGVASRNELRSLRQKLYPSRLPKLTPVLKPRGALFKSEVLNKWCLPFLGSDRAVMLRSQRYFYEAEKRRPAQVQTYIAMPSLFSAIGTILFATIFATFCLFSWGRKLLLKVHPKFFTAGYASHEGPSEETMNNTVFSVTLVGKGWEEKAAQPLDAHDGPPTKTMTVKVKGRNPGYGATCTALIMSAFMILNESDKMPAHGGVFPPGAAFAKTSLIAELHKNGLTFDVVA</sequence>
<dbReference type="Proteomes" id="UP001219518">
    <property type="component" value="Unassembled WGS sequence"/>
</dbReference>
<dbReference type="FunFam" id="3.40.50.720:FF:000178">
    <property type="entry name" value="Saccharopine dehydrogenase-like oxidoreductase"/>
    <property type="match status" value="1"/>
</dbReference>
<keyword evidence="7" id="KW-1185">Reference proteome</keyword>
<dbReference type="GO" id="GO:0005739">
    <property type="term" value="C:mitochondrion"/>
    <property type="evidence" value="ECO:0007669"/>
    <property type="project" value="TreeGrafter"/>
</dbReference>
<dbReference type="AlphaFoldDB" id="A0AAE1I066"/>
<feature type="transmembrane region" description="Helical" evidence="5">
    <location>
        <begin position="648"/>
        <end position="670"/>
    </location>
</feature>
<evidence type="ECO:0000256" key="1">
    <source>
        <dbReference type="ARBA" id="ARBA00006964"/>
    </source>
</evidence>
<reference evidence="6" key="2">
    <citation type="journal article" date="2023" name="BMC Genomics">
        <title>Pest status, molecular evolution, and epigenetic factors derived from the genome assembly of Frankliniella fusca, a thysanopteran phytovirus vector.</title>
        <authorList>
            <person name="Catto M.A."/>
            <person name="Labadie P.E."/>
            <person name="Jacobson A.L."/>
            <person name="Kennedy G.G."/>
            <person name="Srinivasan R."/>
            <person name="Hunt B.G."/>
        </authorList>
    </citation>
    <scope>NUCLEOTIDE SEQUENCE</scope>
    <source>
        <strain evidence="6">PL_HMW_Pooled</strain>
    </source>
</reference>
<feature type="binding site" evidence="4">
    <location>
        <position position="151"/>
    </location>
    <ligand>
        <name>a divalent metal cation</name>
        <dbReference type="ChEBI" id="CHEBI:60240"/>
        <label>1</label>
    </ligand>
</feature>
<keyword evidence="5" id="KW-0472">Membrane</keyword>
<keyword evidence="4" id="KW-0479">Metal-binding</keyword>
<evidence type="ECO:0000313" key="7">
    <source>
        <dbReference type="Proteomes" id="UP001219518"/>
    </source>
</evidence>
<feature type="binding site" evidence="4">
    <location>
        <position position="353"/>
    </location>
    <ligand>
        <name>a divalent metal cation</name>
        <dbReference type="ChEBI" id="CHEBI:60240"/>
        <label>1</label>
    </ligand>
</feature>
<dbReference type="SUPFAM" id="SSF102705">
    <property type="entry name" value="NIF3 (NGG1p interacting factor 3)-like"/>
    <property type="match status" value="1"/>
</dbReference>
<comment type="similarity">
    <text evidence="3">Belongs to the saccharopine dehydrogenase family.</text>
</comment>
<dbReference type="Pfam" id="PF01784">
    <property type="entry name" value="DUF34_NIF3"/>
    <property type="match status" value="1"/>
</dbReference>
<evidence type="ECO:0000256" key="5">
    <source>
        <dbReference type="SAM" id="Phobius"/>
    </source>
</evidence>
<dbReference type="InterPro" id="IPR036291">
    <property type="entry name" value="NAD(P)-bd_dom_sf"/>
</dbReference>
<feature type="binding site" evidence="4">
    <location>
        <position position="113"/>
    </location>
    <ligand>
        <name>a divalent metal cation</name>
        <dbReference type="ChEBI" id="CHEBI:60240"/>
        <label>1</label>
    </ligand>
</feature>
<evidence type="ECO:0000313" key="6">
    <source>
        <dbReference type="EMBL" id="KAK3930598.1"/>
    </source>
</evidence>
<accession>A0AAE1I066</accession>
<dbReference type="GO" id="GO:0009247">
    <property type="term" value="P:glycolipid biosynthetic process"/>
    <property type="evidence" value="ECO:0007669"/>
    <property type="project" value="TreeGrafter"/>
</dbReference>
<organism evidence="6 7">
    <name type="scientific">Frankliniella fusca</name>
    <dbReference type="NCBI Taxonomy" id="407009"/>
    <lineage>
        <taxon>Eukaryota</taxon>
        <taxon>Metazoa</taxon>
        <taxon>Ecdysozoa</taxon>
        <taxon>Arthropoda</taxon>
        <taxon>Hexapoda</taxon>
        <taxon>Insecta</taxon>
        <taxon>Pterygota</taxon>
        <taxon>Neoptera</taxon>
        <taxon>Paraneoptera</taxon>
        <taxon>Thysanoptera</taxon>
        <taxon>Terebrantia</taxon>
        <taxon>Thripoidea</taxon>
        <taxon>Thripidae</taxon>
        <taxon>Frankliniella</taxon>
    </lineage>
</organism>
<dbReference type="GO" id="GO:0046872">
    <property type="term" value="F:metal ion binding"/>
    <property type="evidence" value="ECO:0007669"/>
    <property type="project" value="UniProtKB-KW"/>
</dbReference>
<dbReference type="EMBL" id="JAHWGI010001412">
    <property type="protein sequence ID" value="KAK3930598.1"/>
    <property type="molecule type" value="Genomic_DNA"/>
</dbReference>
<keyword evidence="5" id="KW-0812">Transmembrane</keyword>
<reference evidence="6" key="1">
    <citation type="submission" date="2021-07" db="EMBL/GenBank/DDBJ databases">
        <authorList>
            <person name="Catto M.A."/>
            <person name="Jacobson A."/>
            <person name="Kennedy G."/>
            <person name="Labadie P."/>
            <person name="Hunt B.G."/>
            <person name="Srinivasan R."/>
        </authorList>
    </citation>
    <scope>NUCLEOTIDE SEQUENCE</scope>
    <source>
        <strain evidence="6">PL_HMW_Pooled</strain>
        <tissue evidence="6">Head</tissue>
    </source>
</reference>